<dbReference type="STRING" id="887062.HGR_06631"/>
<dbReference type="InterPro" id="IPR033900">
    <property type="entry name" value="Gram_neg_porin_domain"/>
</dbReference>
<evidence type="ECO:0000256" key="4">
    <source>
        <dbReference type="ARBA" id="ARBA00022452"/>
    </source>
</evidence>
<feature type="chain" id="PRO_5003296838" evidence="11">
    <location>
        <begin position="24"/>
        <end position="365"/>
    </location>
</feature>
<protein>
    <submittedName>
        <fullName evidence="13">Outer membrane protein (Porin)</fullName>
    </submittedName>
</protein>
<reference evidence="13 14" key="1">
    <citation type="journal article" date="2011" name="EMBO J.">
        <title>Structural diversity of bacterial flagellar motors.</title>
        <authorList>
            <person name="Chen S."/>
            <person name="Beeby M."/>
            <person name="Murphy G.E."/>
            <person name="Leadbetter J.R."/>
            <person name="Hendrixson D.R."/>
            <person name="Briegel A."/>
            <person name="Li Z."/>
            <person name="Shi J."/>
            <person name="Tocheva E.I."/>
            <person name="Muller A."/>
            <person name="Dobro M.J."/>
            <person name="Jensen G.J."/>
        </authorList>
    </citation>
    <scope>NUCLEOTIDE SEQUENCE [LARGE SCALE GENOMIC DNA]</scope>
    <source>
        <strain evidence="13 14">ATCC 19624</strain>
    </source>
</reference>
<keyword evidence="8" id="KW-0626">Porin</keyword>
<dbReference type="SUPFAM" id="SSF56935">
    <property type="entry name" value="Porins"/>
    <property type="match status" value="1"/>
</dbReference>
<evidence type="ECO:0000256" key="6">
    <source>
        <dbReference type="ARBA" id="ARBA00022729"/>
    </source>
</evidence>
<gene>
    <name evidence="13" type="ORF">HGR_06631</name>
</gene>
<accession>F3KS97</accession>
<keyword evidence="5" id="KW-0812">Transmembrane</keyword>
<dbReference type="GO" id="GO:0015288">
    <property type="term" value="F:porin activity"/>
    <property type="evidence" value="ECO:0007669"/>
    <property type="project" value="UniProtKB-KW"/>
</dbReference>
<dbReference type="PANTHER" id="PTHR34501">
    <property type="entry name" value="PROTEIN YDDL-RELATED"/>
    <property type="match status" value="1"/>
</dbReference>
<dbReference type="PANTHER" id="PTHR34501:SF9">
    <property type="entry name" value="MAJOR OUTER MEMBRANE PROTEIN P.IA"/>
    <property type="match status" value="1"/>
</dbReference>
<sequence>MKKALISAAAAAALLGAAGVAQAQVTAYGLFDISVGKSVTGDSTGNDVGLHSGGDGGASEGNSTTRFGIKGSVDVGSGIKANFNYQAGITGAGATNGKTTGTDGDSKDDNLQLFNRQAWGGLSGGFGEFRFGQQDSVPFQTFIGLDYNGASNGVSAAYFAGSEWLQLSRQSNSLQYISPAMGGLTVQVGYTMDSAANDYKSATDDNEDKKNVVSAGATYVAGPLTLAAAFQGQSTKDDDKSTKDFDETAPYMGFGAQYDFGAFKLKADYHKVDTRSSINAGVVTTVAGGWSLGAQYSIGNDKSRVSNTTDDVKTTAYELFVNKEVLKNVYGYAEIGGAKTDADTLWFGDDSDSATGFAVGMILVF</sequence>
<evidence type="ECO:0000259" key="12">
    <source>
        <dbReference type="Pfam" id="PF13609"/>
    </source>
</evidence>
<feature type="signal peptide" evidence="11">
    <location>
        <begin position="1"/>
        <end position="23"/>
    </location>
</feature>
<evidence type="ECO:0000256" key="5">
    <source>
        <dbReference type="ARBA" id="ARBA00022692"/>
    </source>
</evidence>
<dbReference type="GO" id="GO:0009279">
    <property type="term" value="C:cell outer membrane"/>
    <property type="evidence" value="ECO:0007669"/>
    <property type="project" value="UniProtKB-SubCell"/>
</dbReference>
<dbReference type="eggNOG" id="COG3203">
    <property type="taxonomic scope" value="Bacteria"/>
</dbReference>
<evidence type="ECO:0000313" key="13">
    <source>
        <dbReference type="EMBL" id="EGI77291.1"/>
    </source>
</evidence>
<dbReference type="GO" id="GO:0006811">
    <property type="term" value="P:monoatomic ion transport"/>
    <property type="evidence" value="ECO:0007669"/>
    <property type="project" value="UniProtKB-KW"/>
</dbReference>
<dbReference type="OrthoDB" id="6975458at2"/>
<dbReference type="CDD" id="cd00342">
    <property type="entry name" value="gram_neg_porins"/>
    <property type="match status" value="1"/>
</dbReference>
<comment type="subcellular location">
    <subcellularLocation>
        <location evidence="1">Cell outer membrane</location>
        <topology evidence="1">Multi-pass membrane protein</topology>
    </subcellularLocation>
</comment>
<evidence type="ECO:0000256" key="7">
    <source>
        <dbReference type="ARBA" id="ARBA00023065"/>
    </source>
</evidence>
<evidence type="ECO:0000256" key="11">
    <source>
        <dbReference type="SAM" id="SignalP"/>
    </source>
</evidence>
<evidence type="ECO:0000256" key="10">
    <source>
        <dbReference type="ARBA" id="ARBA00023237"/>
    </source>
</evidence>
<keyword evidence="7" id="KW-0406">Ion transport</keyword>
<name>F3KS97_9BURK</name>
<dbReference type="EMBL" id="AEGR01000050">
    <property type="protein sequence ID" value="EGI77291.1"/>
    <property type="molecule type" value="Genomic_DNA"/>
</dbReference>
<feature type="domain" description="Porin" evidence="12">
    <location>
        <begin position="10"/>
        <end position="342"/>
    </location>
</feature>
<evidence type="ECO:0000313" key="14">
    <source>
        <dbReference type="Proteomes" id="UP000016368"/>
    </source>
</evidence>
<evidence type="ECO:0000256" key="9">
    <source>
        <dbReference type="ARBA" id="ARBA00023136"/>
    </source>
</evidence>
<evidence type="ECO:0000256" key="3">
    <source>
        <dbReference type="ARBA" id="ARBA00022448"/>
    </source>
</evidence>
<keyword evidence="9" id="KW-0472">Membrane</keyword>
<keyword evidence="3" id="KW-0813">Transport</keyword>
<dbReference type="InterPro" id="IPR023614">
    <property type="entry name" value="Porin_dom_sf"/>
</dbReference>
<organism evidence="13 14">
    <name type="scientific">Hylemonella gracilis ATCC 19624</name>
    <dbReference type="NCBI Taxonomy" id="887062"/>
    <lineage>
        <taxon>Bacteria</taxon>
        <taxon>Pseudomonadati</taxon>
        <taxon>Pseudomonadota</taxon>
        <taxon>Betaproteobacteria</taxon>
        <taxon>Burkholderiales</taxon>
        <taxon>Comamonadaceae</taxon>
        <taxon>Hylemonella</taxon>
    </lineage>
</organism>
<dbReference type="GO" id="GO:0046930">
    <property type="term" value="C:pore complex"/>
    <property type="evidence" value="ECO:0007669"/>
    <property type="project" value="UniProtKB-KW"/>
</dbReference>
<dbReference type="Gene3D" id="2.40.160.10">
    <property type="entry name" value="Porin"/>
    <property type="match status" value="1"/>
</dbReference>
<proteinExistence type="predicted"/>
<keyword evidence="14" id="KW-1185">Reference proteome</keyword>
<comment type="caution">
    <text evidence="13">The sequence shown here is derived from an EMBL/GenBank/DDBJ whole genome shotgun (WGS) entry which is preliminary data.</text>
</comment>
<keyword evidence="4" id="KW-1134">Transmembrane beta strand</keyword>
<evidence type="ECO:0000256" key="1">
    <source>
        <dbReference type="ARBA" id="ARBA00004571"/>
    </source>
</evidence>
<evidence type="ECO:0000256" key="8">
    <source>
        <dbReference type="ARBA" id="ARBA00023114"/>
    </source>
</evidence>
<dbReference type="Pfam" id="PF13609">
    <property type="entry name" value="Porin_4"/>
    <property type="match status" value="1"/>
</dbReference>
<keyword evidence="10" id="KW-0998">Cell outer membrane</keyword>
<dbReference type="Proteomes" id="UP000016368">
    <property type="component" value="Unassembled WGS sequence"/>
</dbReference>
<evidence type="ECO:0000256" key="2">
    <source>
        <dbReference type="ARBA" id="ARBA00011233"/>
    </source>
</evidence>
<keyword evidence="6 11" id="KW-0732">Signal</keyword>
<comment type="subunit">
    <text evidence="2">Homotrimer.</text>
</comment>
<dbReference type="InterPro" id="IPR050298">
    <property type="entry name" value="Gram-neg_bact_OMP"/>
</dbReference>
<dbReference type="RefSeq" id="WP_006297352.1">
    <property type="nucleotide sequence ID" value="NZ_AEGR01000050.1"/>
</dbReference>
<dbReference type="AlphaFoldDB" id="F3KS97"/>